<protein>
    <submittedName>
        <fullName evidence="2">Uncharacterized protein</fullName>
    </submittedName>
</protein>
<dbReference type="AlphaFoldDB" id="A0AA35PPB4"/>
<accession>A0AA35PPB4</accession>
<dbReference type="Proteomes" id="UP001178461">
    <property type="component" value="Chromosome 14"/>
</dbReference>
<evidence type="ECO:0000313" key="3">
    <source>
        <dbReference type="Proteomes" id="UP001178461"/>
    </source>
</evidence>
<keyword evidence="3" id="KW-1185">Reference proteome</keyword>
<feature type="region of interest" description="Disordered" evidence="1">
    <location>
        <begin position="1"/>
        <end position="29"/>
    </location>
</feature>
<organism evidence="2 3">
    <name type="scientific">Podarcis lilfordi</name>
    <name type="common">Lilford's wall lizard</name>
    <dbReference type="NCBI Taxonomy" id="74358"/>
    <lineage>
        <taxon>Eukaryota</taxon>
        <taxon>Metazoa</taxon>
        <taxon>Chordata</taxon>
        <taxon>Craniata</taxon>
        <taxon>Vertebrata</taxon>
        <taxon>Euteleostomi</taxon>
        <taxon>Lepidosauria</taxon>
        <taxon>Squamata</taxon>
        <taxon>Bifurcata</taxon>
        <taxon>Unidentata</taxon>
        <taxon>Episquamata</taxon>
        <taxon>Laterata</taxon>
        <taxon>Lacertibaenia</taxon>
        <taxon>Lacertidae</taxon>
        <taxon>Podarcis</taxon>
    </lineage>
</organism>
<sequence length="69" mass="7655">MPLSSRIIGRGMNHSTPSSKSSNTRPVKHSCDSFQASMFLPQFSHSMKWRQTPPQFNAYLQGNPLSCAG</sequence>
<feature type="compositionally biased region" description="Polar residues" evidence="1">
    <location>
        <begin position="13"/>
        <end position="25"/>
    </location>
</feature>
<gene>
    <name evidence="2" type="ORF">PODLI_1B032838</name>
</gene>
<dbReference type="EMBL" id="OX395139">
    <property type="protein sequence ID" value="CAI5793195.1"/>
    <property type="molecule type" value="Genomic_DNA"/>
</dbReference>
<name>A0AA35PPB4_9SAUR</name>
<reference evidence="2" key="1">
    <citation type="submission" date="2022-12" db="EMBL/GenBank/DDBJ databases">
        <authorList>
            <person name="Alioto T."/>
            <person name="Alioto T."/>
            <person name="Gomez Garrido J."/>
        </authorList>
    </citation>
    <scope>NUCLEOTIDE SEQUENCE</scope>
</reference>
<proteinExistence type="predicted"/>
<evidence type="ECO:0000256" key="1">
    <source>
        <dbReference type="SAM" id="MobiDB-lite"/>
    </source>
</evidence>
<evidence type="ECO:0000313" key="2">
    <source>
        <dbReference type="EMBL" id="CAI5793195.1"/>
    </source>
</evidence>